<evidence type="ECO:0000313" key="4">
    <source>
        <dbReference type="Proteomes" id="UP000245629"/>
    </source>
</evidence>
<dbReference type="PANTHER" id="PTHR43384:SF6">
    <property type="entry name" value="SEPTUM SITE-DETERMINING PROTEIN MIND HOMOLOG, CHLOROPLASTIC"/>
    <property type="match status" value="1"/>
</dbReference>
<keyword evidence="1" id="KW-0547">Nucleotide-binding</keyword>
<dbReference type="NCBIfam" id="NF047398">
    <property type="entry name" value="AAA_KGGVGR"/>
    <property type="match status" value="1"/>
</dbReference>
<dbReference type="OrthoDB" id="9804460at2"/>
<evidence type="ECO:0000313" key="3">
    <source>
        <dbReference type="EMBL" id="AWK85408.1"/>
    </source>
</evidence>
<dbReference type="GO" id="GO:0051782">
    <property type="term" value="P:negative regulation of cell division"/>
    <property type="evidence" value="ECO:0007669"/>
    <property type="project" value="TreeGrafter"/>
</dbReference>
<keyword evidence="2" id="KW-0067">ATP-binding</keyword>
<organism evidence="3 4">
    <name type="scientific">Azospirillum thermophilum</name>
    <dbReference type="NCBI Taxonomy" id="2202148"/>
    <lineage>
        <taxon>Bacteria</taxon>
        <taxon>Pseudomonadati</taxon>
        <taxon>Pseudomonadota</taxon>
        <taxon>Alphaproteobacteria</taxon>
        <taxon>Rhodospirillales</taxon>
        <taxon>Azospirillaceae</taxon>
        <taxon>Azospirillum</taxon>
    </lineage>
</organism>
<dbReference type="InterPro" id="IPR050625">
    <property type="entry name" value="ParA/MinD_ATPase"/>
</dbReference>
<name>A0A2S2CLL0_9PROT</name>
<dbReference type="PANTHER" id="PTHR43384">
    <property type="entry name" value="SEPTUM SITE-DETERMINING PROTEIN MIND HOMOLOG, CHLOROPLASTIC-RELATED"/>
    <property type="match status" value="1"/>
</dbReference>
<dbReference type="InterPro" id="IPR027417">
    <property type="entry name" value="P-loop_NTPase"/>
</dbReference>
<accession>A0A2S2CLL0</accession>
<gene>
    <name evidence="3" type="ORF">DEW08_03795</name>
</gene>
<proteinExistence type="predicted"/>
<reference evidence="4" key="1">
    <citation type="submission" date="2018-05" db="EMBL/GenBank/DDBJ databases">
        <title>Azospirillum thermophila sp. nov., a novel isolated from hot spring.</title>
        <authorList>
            <person name="Zhao Z."/>
        </authorList>
    </citation>
    <scope>NUCLEOTIDE SEQUENCE [LARGE SCALE GENOMIC DNA]</scope>
    <source>
        <strain evidence="4">CFH 70021</strain>
    </source>
</reference>
<dbReference type="GO" id="GO:0005829">
    <property type="term" value="C:cytosol"/>
    <property type="evidence" value="ECO:0007669"/>
    <property type="project" value="TreeGrafter"/>
</dbReference>
<sequence length="444" mass="49091">MTDMIHFDDGVRALVETAIRVIGPDAFEEARVFRDAFGRLGYCTKRPLNEELATELQVALADALGDWAYDEGTPVGPDSFAFDRLWEAPSRWELIDRQTEGAEPIYVDLADRRIVGQDWVVVPERATDATPRRLVFWSVKGGGGRTTALSVLAASLAAESRNVLVIDADLEAPGLGSMLLEKHLVPKFGLLDYLAESGLVAWEDADFDACVATSELTHKVGSLGLVDVVPAIGTATLAAPENMIAKLSRAFLEKPSEDGDPITVRRQLRTFVDRMAQRRQYDAVLIDARAGLSEFSASTLLGLGASVMVFGVDQPQTFQDLSFLFAHLSRLEQDATEEAEDWRRQIHFVESKSDKGRDGSDFRSSLHEMLARTFYEADEEGAGFTFSLTDEDAPHMAARIHFDPSYTKFDPIADVSVLKSDVYRAAYSEFLDRAKVILLGRKES</sequence>
<dbReference type="GO" id="GO:0005524">
    <property type="term" value="F:ATP binding"/>
    <property type="evidence" value="ECO:0007669"/>
    <property type="project" value="UniProtKB-KW"/>
</dbReference>
<protein>
    <submittedName>
        <fullName evidence="3">Uncharacterized protein</fullName>
    </submittedName>
</protein>
<dbReference type="Proteomes" id="UP000245629">
    <property type="component" value="Chromosome 1"/>
</dbReference>
<dbReference type="GO" id="GO:0009898">
    <property type="term" value="C:cytoplasmic side of plasma membrane"/>
    <property type="evidence" value="ECO:0007669"/>
    <property type="project" value="TreeGrafter"/>
</dbReference>
<dbReference type="EMBL" id="CP029352">
    <property type="protein sequence ID" value="AWK85408.1"/>
    <property type="molecule type" value="Genomic_DNA"/>
</dbReference>
<evidence type="ECO:0000256" key="1">
    <source>
        <dbReference type="ARBA" id="ARBA00022741"/>
    </source>
</evidence>
<dbReference type="AlphaFoldDB" id="A0A2S2CLL0"/>
<evidence type="ECO:0000256" key="2">
    <source>
        <dbReference type="ARBA" id="ARBA00022840"/>
    </source>
</evidence>
<dbReference type="SUPFAM" id="SSF52540">
    <property type="entry name" value="P-loop containing nucleoside triphosphate hydrolases"/>
    <property type="match status" value="1"/>
</dbReference>
<dbReference type="GO" id="GO:0016887">
    <property type="term" value="F:ATP hydrolysis activity"/>
    <property type="evidence" value="ECO:0007669"/>
    <property type="project" value="TreeGrafter"/>
</dbReference>
<dbReference type="Gene3D" id="3.40.50.300">
    <property type="entry name" value="P-loop containing nucleotide triphosphate hydrolases"/>
    <property type="match status" value="1"/>
</dbReference>
<dbReference type="KEGG" id="azz:DEW08_03795"/>
<keyword evidence="4" id="KW-1185">Reference proteome</keyword>